<dbReference type="EMBL" id="KZ305094">
    <property type="protein sequence ID" value="PIA27458.1"/>
    <property type="molecule type" value="Genomic_DNA"/>
</dbReference>
<dbReference type="STRING" id="218851.A0A2G5C851"/>
<dbReference type="GO" id="GO:0000463">
    <property type="term" value="P:maturation of LSU-rRNA from tricistronic rRNA transcript (SSU-rRNA, 5.8S rRNA, LSU-rRNA)"/>
    <property type="evidence" value="ECO:0007669"/>
    <property type="project" value="TreeGrafter"/>
</dbReference>
<reference evidence="3 4" key="1">
    <citation type="submission" date="2017-09" db="EMBL/GenBank/DDBJ databases">
        <title>WGS assembly of Aquilegia coerulea Goldsmith.</title>
        <authorList>
            <person name="Hodges S."/>
            <person name="Kramer E."/>
            <person name="Nordborg M."/>
            <person name="Tomkins J."/>
            <person name="Borevitz J."/>
            <person name="Derieg N."/>
            <person name="Yan J."/>
            <person name="Mihaltcheva S."/>
            <person name="Hayes R.D."/>
            <person name="Rokhsar D."/>
        </authorList>
    </citation>
    <scope>NUCLEOTIDE SEQUENCE [LARGE SCALE GENOMIC DNA]</scope>
    <source>
        <strain evidence="4">cv. Goldsmith</strain>
    </source>
</reference>
<dbReference type="Proteomes" id="UP000230069">
    <property type="component" value="Unassembled WGS sequence"/>
</dbReference>
<keyword evidence="4" id="KW-1185">Reference proteome</keyword>
<name>A0A2G5C851_AQUCA</name>
<dbReference type="OrthoDB" id="72892at2759"/>
<protein>
    <recommendedName>
        <fullName evidence="5">Nucleolar pre-ribosomal-associated protein 1 C-terminal domain-containing protein</fullName>
    </recommendedName>
</protein>
<accession>A0A2G5C851</accession>
<dbReference type="InterPro" id="IPR039844">
    <property type="entry name" value="URB1"/>
</dbReference>
<feature type="domain" description="URB1 N-terminal" evidence="1">
    <location>
        <begin position="110"/>
        <end position="416"/>
    </location>
</feature>
<evidence type="ECO:0000313" key="3">
    <source>
        <dbReference type="EMBL" id="PIA27458.1"/>
    </source>
</evidence>
<proteinExistence type="predicted"/>
<evidence type="ECO:0000259" key="2">
    <source>
        <dbReference type="Pfam" id="PF16201"/>
    </source>
</evidence>
<dbReference type="PANTHER" id="PTHR13500">
    <property type="entry name" value="NUCLEOLAR PRERIBOSOMAL-ASSOCIATED PROTEIN 1"/>
    <property type="match status" value="1"/>
</dbReference>
<dbReference type="GO" id="GO:0005730">
    <property type="term" value="C:nucleolus"/>
    <property type="evidence" value="ECO:0007669"/>
    <property type="project" value="TreeGrafter"/>
</dbReference>
<evidence type="ECO:0000313" key="4">
    <source>
        <dbReference type="Proteomes" id="UP000230069"/>
    </source>
</evidence>
<dbReference type="FunCoup" id="A0A2G5C851">
    <property type="interactions" value="1060"/>
</dbReference>
<dbReference type="Pfam" id="PF16201">
    <property type="entry name" value="NopRA1"/>
    <property type="match status" value="1"/>
</dbReference>
<dbReference type="PANTHER" id="PTHR13500:SF0">
    <property type="entry name" value="NUCLEOLAR PRE-RIBOSOMAL-ASSOCIATED PROTEIN 1"/>
    <property type="match status" value="1"/>
</dbReference>
<dbReference type="InParanoid" id="A0A2G5C851"/>
<evidence type="ECO:0000259" key="1">
    <source>
        <dbReference type="Pfam" id="PF11707"/>
    </source>
</evidence>
<feature type="domain" description="URB1 C-terminal" evidence="2">
    <location>
        <begin position="2072"/>
        <end position="2259"/>
    </location>
</feature>
<dbReference type="InterPro" id="IPR032436">
    <property type="entry name" value="URB1_C"/>
</dbReference>
<sequence>MEESLEQQVFNGLLDMEDDDYEINKQNFIEQEEDNQVQFEEGDDCEVEKEKSLKLVFKTSYEAKLRELLRNLYSFEFKIHSEASKEFIKLLTSESGGDLLNQYVHASPSCSELLEAWKLRQGKPGVAHVLSLISAILGHPDGMYKSNDIGRLNLSRNLDKLAHTIIKTKLEDIYTEINSKEPKRQSASLLVMAAVVRRGVGLASEVAKIFDFKLPLFPKLAESQYKTGEKKTKFFTRHAFIEFAISFLEIGNPRLLRWILQQKDMYFGVLRGLGSDDDDTILYVLSTLRDKVLTPDSLVPPSLRSVLFGSVTLEQLINISSDPIGGASAKIAHEVLVMVCTDPSNGLMPDFKVHANALRGNPQRISEFLKKLRPVEIGYHRDLLLNIVQGRPSFGSAYLDEFPYHLEPCTSSTWFSAISLAADLVSSTRAKITSSNESSLDSSEVQCLLKCIVPRAFSRIAINRGLLHMNIVVRHGSMRLLLEALKSLDNLVTAIDYKSRSNTSVEKWMSLKQKVQDEARALLPDCQTLINLLKSVNQNDNKCRKLSLKRPRNSEDLPEIHSSDGVKKLKSDLVDEDCDIIISGIAPEAINDISKKGGNVTCAFEELEKEEDCVEVIAGMWGLQDSRVLGNDLRDTEKYFHSKLLDTLTLYLRTMPMVLEQSFPFLNVLPSNPFTLSISEQQSLLSLLIEYIGWSPQSTISSIRPPSLMYKHLHPLLDLLTQSPVKGIQDESYILAQAAMLSTGMFDRNHLEMDAWLLFLPGYKRDKSSIKNQPVEVFQDWSKVVVSFLCDAVSTTGNNLYKYMDNLRCLISNLKSFADVSLHFSPLAICTLKKCLRLLDSDSGKFKLYEKSMISMYVCNTLCFILQTQVDGRLLSSLISLILMERFGDSSICDDSVTSCEWRPLKNLLHFSRSISLQKDDSDDSLCDWKPLQNSLLHSESVPYPGSSLCSTAKNGSSASCDSFSKTLGKTKKVIRSLNSRSLVGVAKAFCSSVLCASPDEILENFPTVFSISAQLMEADLSFLSVIFFNERNLLVKIANLWPDILISSLELVEIAGSTSYRKDDSSSPKESISSRNLNSVESVSVAFSSFLKQAPFHLLYPAVMGVSNSDLLCSSKLIDLLKVKLSEGVIADSVASLRLLLFWAHQIQFSYRVEPSSELDELSKISSILIKHMSEQLFLVQYNGSKTFESATVATYIQDIAETVFHHPVVIMSLSNPLCYKKSITKGSLAESLINSLDSSNGSVHPLSNDMVHLLTTVVDHLLGLGDDQKYVFEAEETFNRGLVKAFKSLVQRIILMFKKKFKKPIDCKKLMNLLPNFQVFHCLVRIMPPFMLLELVDYIFECSDSICLESVKLAAFSVGCYIADGAFTMLSSYVHQRNKGIGRLSQFWEVDAMSFDLTLIGKIYHRVLFFATHLKLECADVCLLKAVDIIYKQKCLPPQKALFPLSMEISRVIMSSSINLVSHCIQGTTATKAKLLFLLTEVSPLHLTLFGQMFFLLKENVIGENFNDACTDDEFMMLLPIAVAYLQMNSAKFGVSYLRHFQSIPSIYSKILLDGFKNWNSYTSRNMFQEEYGKLSLSSTEELVKLFHCSLLGKAIHMLQYYFTLNANSFKKKKMMKLFDSICPCSGLPDGFFGFNVNEIKSFSLQQSLNFVNRVVAKISFCRMLLFPEDNLIWPLPTEATGHPEEITSKVVSDKEEALILRFINVLVSVLHKVVKSFPLVIEDSVRSKSTDSSQVFRYLEVFILRNIFELSVKMRDNLIQMSAVSFIEQFARSSFLHRFEDPTTLKVLRCVLVTLSEGKLSCGVIYELLQAHSKFVSSILWSGSTSKSSGLQNTGMLLRPMSSVLKYHFFISADKSADTEIDFATSRSYRQKLEVIKLLRVLYHLKSSQGSIAPAEDTRVNSKELVSLLLSCYGATLSEVDLEIFDLMHEIISVDASESVNIAEMDYLWGNSALKIREKTLENSLLFDNTTDCETVEERRRQQFRENLALDSKRCAATILNFPYDRLSSRRPISMKNIEEDDLMDVLEASSDSIERIQRYDPVFILRFAIHGLSMTYIEAIEFAGLGLLAIAFMSMSSLDEGIRKLGYEALGRFKNALESCRNRKDVSRLRLLLLYLQNGITEPWQRVPSFTAVFAAEASFILLDPAHDYYHTISKLLTEKINMKCIPLFKMFGSISKNFKTDRLWILRLSYAGLNSEDDARIFIRNCVVETFLSFYASALSNYQSKALILQIVKKSIKLPALACYLVQKCNLISWLSSLLSCGERLCKDDKSLFLTEITVILEVVNGVLSVETLIEWLKQHALEQLSELALQALKLFTSGSKMIKENHALVNLILQILVSTLRISQERNFNQPHFTLSNDGLVRLYGTADDGTNNTRASSSAELVLKAILTSAPPTMVSQTDGDKLTKIIMWGISTFSQSSSKKIWSKESDCCLKEICGKQVCEESQMSILLRWATASVILGNISRKSLKKVFLPERTNIKSLQMLLELREKMNGEVEGNDREASGIQCRNNEVLAATILYLQQLLGINCKVLPSVISALCLLLLSHATRNTGTVSFDGDQIELVASLCSKIRCPAEANPAWRWVYNLPKEELQQELAAPGKMLQPDDIASEFTELQKLEEHHACEELLMIFSNALEGKSSKSQLLSHPDLNDCFSWERNMLVNQLPC</sequence>
<dbReference type="InterPro" id="IPR021714">
    <property type="entry name" value="URB1_N"/>
</dbReference>
<dbReference type="GO" id="GO:0000466">
    <property type="term" value="P:maturation of 5.8S rRNA from tricistronic rRNA transcript (SSU-rRNA, 5.8S rRNA, LSU-rRNA)"/>
    <property type="evidence" value="ECO:0007669"/>
    <property type="project" value="TreeGrafter"/>
</dbReference>
<gene>
    <name evidence="3" type="ORF">AQUCO_07700016v1</name>
</gene>
<dbReference type="Pfam" id="PF11707">
    <property type="entry name" value="Npa1"/>
    <property type="match status" value="1"/>
</dbReference>
<organism evidence="3 4">
    <name type="scientific">Aquilegia coerulea</name>
    <name type="common">Rocky mountain columbine</name>
    <dbReference type="NCBI Taxonomy" id="218851"/>
    <lineage>
        <taxon>Eukaryota</taxon>
        <taxon>Viridiplantae</taxon>
        <taxon>Streptophyta</taxon>
        <taxon>Embryophyta</taxon>
        <taxon>Tracheophyta</taxon>
        <taxon>Spermatophyta</taxon>
        <taxon>Magnoliopsida</taxon>
        <taxon>Ranunculales</taxon>
        <taxon>Ranunculaceae</taxon>
        <taxon>Thalictroideae</taxon>
        <taxon>Aquilegia</taxon>
    </lineage>
</organism>
<evidence type="ECO:0008006" key="5">
    <source>
        <dbReference type="Google" id="ProtNLM"/>
    </source>
</evidence>